<evidence type="ECO:0000313" key="4">
    <source>
        <dbReference type="EMBL" id="KAK8764470.1"/>
    </source>
</evidence>
<dbReference type="InterPro" id="IPR029058">
    <property type="entry name" value="AB_hydrolase_fold"/>
</dbReference>
<gene>
    <name evidence="4" type="ORF">V5799_032917</name>
</gene>
<dbReference type="InterPro" id="IPR050593">
    <property type="entry name" value="LovG"/>
</dbReference>
<dbReference type="Proteomes" id="UP001321473">
    <property type="component" value="Unassembled WGS sequence"/>
</dbReference>
<dbReference type="Pfam" id="PF03959">
    <property type="entry name" value="FSH1"/>
    <property type="match status" value="1"/>
</dbReference>
<reference evidence="4 5" key="1">
    <citation type="journal article" date="2023" name="Arcadia Sci">
        <title>De novo assembly of a long-read Amblyomma americanum tick genome.</title>
        <authorList>
            <person name="Chou S."/>
            <person name="Poskanzer K.E."/>
            <person name="Rollins M."/>
            <person name="Thuy-Boun P.S."/>
        </authorList>
    </citation>
    <scope>NUCLEOTIDE SEQUENCE [LARGE SCALE GENOMIC DNA]</scope>
    <source>
        <strain evidence="4">F_SG_1</strain>
        <tissue evidence="4">Salivary glands</tissue>
    </source>
</reference>
<proteinExistence type="inferred from homology"/>
<evidence type="ECO:0000313" key="5">
    <source>
        <dbReference type="Proteomes" id="UP001321473"/>
    </source>
</evidence>
<feature type="domain" description="Serine hydrolase" evidence="3">
    <location>
        <begin position="154"/>
        <end position="318"/>
    </location>
</feature>
<organism evidence="4 5">
    <name type="scientific">Amblyomma americanum</name>
    <name type="common">Lone star tick</name>
    <dbReference type="NCBI Taxonomy" id="6943"/>
    <lineage>
        <taxon>Eukaryota</taxon>
        <taxon>Metazoa</taxon>
        <taxon>Ecdysozoa</taxon>
        <taxon>Arthropoda</taxon>
        <taxon>Chelicerata</taxon>
        <taxon>Arachnida</taxon>
        <taxon>Acari</taxon>
        <taxon>Parasitiformes</taxon>
        <taxon>Ixodida</taxon>
        <taxon>Ixodoidea</taxon>
        <taxon>Ixodidae</taxon>
        <taxon>Amblyomminae</taxon>
        <taxon>Amblyomma</taxon>
    </lineage>
</organism>
<evidence type="ECO:0000256" key="2">
    <source>
        <dbReference type="ARBA" id="ARBA00022801"/>
    </source>
</evidence>
<evidence type="ECO:0000259" key="3">
    <source>
        <dbReference type="Pfam" id="PF03959"/>
    </source>
</evidence>
<comment type="similarity">
    <text evidence="1">Belongs to the LovG family.</text>
</comment>
<dbReference type="AlphaFoldDB" id="A0AAQ4DPT0"/>
<dbReference type="Gene3D" id="3.40.50.1820">
    <property type="entry name" value="alpha/beta hydrolase"/>
    <property type="match status" value="1"/>
</dbReference>
<dbReference type="InterPro" id="IPR005645">
    <property type="entry name" value="FSH-like_dom"/>
</dbReference>
<dbReference type="PANTHER" id="PTHR48070">
    <property type="entry name" value="ESTERASE OVCA2"/>
    <property type="match status" value="1"/>
</dbReference>
<evidence type="ECO:0000256" key="1">
    <source>
        <dbReference type="ARBA" id="ARBA00005863"/>
    </source>
</evidence>
<dbReference type="EMBL" id="JARKHS020028204">
    <property type="protein sequence ID" value="KAK8764470.1"/>
    <property type="molecule type" value="Genomic_DNA"/>
</dbReference>
<name>A0AAQ4DPT0_AMBAM</name>
<sequence length="335" mass="36456">MASNSKNCQLTAWTAVSTAAPLDACVGCYDNHHGGRLEAAATLLTSRFKCHSHHLLTETSHLQPAPSCAGAFIISQLRSPGKFKLSRSYFAYMAIGRMPQDSSPSLVVFGRQQSPCLIWAGVNHTVLLHVPFAIVLCTAPFLTGHHGLACLFPVFIDAPHLIENDALCVGDNEGGRGWWFSSEKSFSAREYTDTCRGFEESVKAIEQACKLEGPFDGILGFSQGAAMAAMILLMQCLKKVECSFKFGVLVAGFRSRSSAHDHLFAKEGLIDVPTLHIVGETDNIIPKAQAIEILPFFVSPSVLYHPGGHFLPTSGQCKMDYIDFFKQMASMHNGT</sequence>
<protein>
    <recommendedName>
        <fullName evidence="3">Serine hydrolase domain-containing protein</fullName>
    </recommendedName>
</protein>
<dbReference type="GO" id="GO:0005737">
    <property type="term" value="C:cytoplasm"/>
    <property type="evidence" value="ECO:0007669"/>
    <property type="project" value="TreeGrafter"/>
</dbReference>
<keyword evidence="2" id="KW-0378">Hydrolase</keyword>
<dbReference type="PANTHER" id="PTHR48070:SF6">
    <property type="entry name" value="ESTERASE OVCA2"/>
    <property type="match status" value="1"/>
</dbReference>
<dbReference type="GO" id="GO:0016787">
    <property type="term" value="F:hydrolase activity"/>
    <property type="evidence" value="ECO:0007669"/>
    <property type="project" value="UniProtKB-KW"/>
</dbReference>
<accession>A0AAQ4DPT0</accession>
<dbReference type="SUPFAM" id="SSF53474">
    <property type="entry name" value="alpha/beta-Hydrolases"/>
    <property type="match status" value="1"/>
</dbReference>
<comment type="caution">
    <text evidence="4">The sequence shown here is derived from an EMBL/GenBank/DDBJ whole genome shotgun (WGS) entry which is preliminary data.</text>
</comment>
<dbReference type="GO" id="GO:0005634">
    <property type="term" value="C:nucleus"/>
    <property type="evidence" value="ECO:0007669"/>
    <property type="project" value="TreeGrafter"/>
</dbReference>
<dbReference type="GO" id="GO:0032526">
    <property type="term" value="P:response to retinoic acid"/>
    <property type="evidence" value="ECO:0007669"/>
    <property type="project" value="TreeGrafter"/>
</dbReference>
<keyword evidence="5" id="KW-1185">Reference proteome</keyword>